<dbReference type="PANTHER" id="PTHR46696">
    <property type="entry name" value="P450, PUTATIVE (EUROFUNG)-RELATED"/>
    <property type="match status" value="1"/>
</dbReference>
<dbReference type="Proteomes" id="UP000215199">
    <property type="component" value="Unassembled WGS sequence"/>
</dbReference>
<comment type="similarity">
    <text evidence="2 9">Belongs to the cytochrome P450 family.</text>
</comment>
<dbReference type="InterPro" id="IPR036396">
    <property type="entry name" value="Cyt_P450_sf"/>
</dbReference>
<sequence length="400" mass="43508">MTAHGQPPLFPFDAPPSTDPAPEAIRMLRTDPVPLVRLAGGHEVRLVTRYDDVQRAMSDPRMSRAALATPDAPTIVPGLQSPDMMPNMDPPDHTRLRRLVAKAFTIRNVELLRPRVETVATSLMNQMLAAGPPADLVSALAEPLPGIVICELLGIAHDEREPLLAFTEAMSITTTFDQEAFAATGAVAASHLLELIEHKRRHPGDDLLSGLTQVHDEDGDRLSEAELLITVMLLIGAGQETTMAQLAKSVLLLSHHPDQWARLVAAPGLVPNAAEELLRVVALGHAGQPRMTREDVEFSGQTVESGTTVFPVVNAANRDPAVFPDPDRFDVARREAAHHLSFGRGAHFCLGAPLARMELQVALHALVTRMPGLAVAERDDELAWQPESLTRGLRRLLITW</sequence>
<accession>A0A229T0A9</accession>
<keyword evidence="12" id="KW-1185">Reference proteome</keyword>
<dbReference type="PROSITE" id="PS00086">
    <property type="entry name" value="CYTOCHROME_P450"/>
    <property type="match status" value="1"/>
</dbReference>
<evidence type="ECO:0000256" key="3">
    <source>
        <dbReference type="ARBA" id="ARBA00022617"/>
    </source>
</evidence>
<dbReference type="Pfam" id="PF00067">
    <property type="entry name" value="p450"/>
    <property type="match status" value="2"/>
</dbReference>
<gene>
    <name evidence="11" type="ORF">CF165_26185</name>
</gene>
<dbReference type="GO" id="GO:0016705">
    <property type="term" value="F:oxidoreductase activity, acting on paired donors, with incorporation or reduction of molecular oxygen"/>
    <property type="evidence" value="ECO:0007669"/>
    <property type="project" value="InterPro"/>
</dbReference>
<dbReference type="CDD" id="cd11031">
    <property type="entry name" value="Cyp158A-like"/>
    <property type="match status" value="1"/>
</dbReference>
<dbReference type="EMBL" id="NMUL01000027">
    <property type="protein sequence ID" value="OXM64725.1"/>
    <property type="molecule type" value="Genomic_DNA"/>
</dbReference>
<keyword evidence="3 9" id="KW-0349">Heme</keyword>
<evidence type="ECO:0000256" key="4">
    <source>
        <dbReference type="ARBA" id="ARBA00022723"/>
    </source>
</evidence>
<keyword evidence="7 9" id="KW-0503">Monooxygenase</keyword>
<keyword evidence="6 9" id="KW-0408">Iron</keyword>
<dbReference type="PRINTS" id="PR00385">
    <property type="entry name" value="P450"/>
</dbReference>
<evidence type="ECO:0000256" key="10">
    <source>
        <dbReference type="SAM" id="MobiDB-lite"/>
    </source>
</evidence>
<evidence type="ECO:0000256" key="8">
    <source>
        <dbReference type="ARBA" id="ARBA00055433"/>
    </source>
</evidence>
<feature type="compositionally biased region" description="Pro residues" evidence="10">
    <location>
        <begin position="8"/>
        <end position="19"/>
    </location>
</feature>
<dbReference type="OrthoDB" id="3218463at2"/>
<comment type="caution">
    <text evidence="11">The sequence shown here is derived from an EMBL/GenBank/DDBJ whole genome shotgun (WGS) entry which is preliminary data.</text>
</comment>
<evidence type="ECO:0000256" key="1">
    <source>
        <dbReference type="ARBA" id="ARBA00004660"/>
    </source>
</evidence>
<keyword evidence="5 9" id="KW-0560">Oxidoreductase</keyword>
<evidence type="ECO:0000256" key="2">
    <source>
        <dbReference type="ARBA" id="ARBA00010617"/>
    </source>
</evidence>
<dbReference type="InterPro" id="IPR001128">
    <property type="entry name" value="Cyt_P450"/>
</dbReference>
<evidence type="ECO:0000313" key="11">
    <source>
        <dbReference type="EMBL" id="OXM64725.1"/>
    </source>
</evidence>
<dbReference type="FunFam" id="1.10.630.10:FF:000018">
    <property type="entry name" value="Cytochrome P450 monooxygenase"/>
    <property type="match status" value="1"/>
</dbReference>
<dbReference type="AlphaFoldDB" id="A0A229T0A9"/>
<dbReference type="GO" id="GO:0004497">
    <property type="term" value="F:monooxygenase activity"/>
    <property type="evidence" value="ECO:0007669"/>
    <property type="project" value="UniProtKB-KW"/>
</dbReference>
<comment type="function">
    <text evidence="8">Involved in the coupling of aromatic side chains of the heptapeptide of vancomycin.</text>
</comment>
<evidence type="ECO:0000256" key="5">
    <source>
        <dbReference type="ARBA" id="ARBA00023002"/>
    </source>
</evidence>
<proteinExistence type="inferred from homology"/>
<dbReference type="GO" id="GO:0005506">
    <property type="term" value="F:iron ion binding"/>
    <property type="evidence" value="ECO:0007669"/>
    <property type="project" value="InterPro"/>
</dbReference>
<comment type="pathway">
    <text evidence="1">Antibiotic biosynthesis; vancomycin biosynthesis.</text>
</comment>
<dbReference type="GO" id="GO:0020037">
    <property type="term" value="F:heme binding"/>
    <property type="evidence" value="ECO:0007669"/>
    <property type="project" value="InterPro"/>
</dbReference>
<reference evidence="12" key="1">
    <citation type="submission" date="2017-07" db="EMBL/GenBank/DDBJ databases">
        <title>Comparative genome mining reveals phylogenetic distribution patterns of secondary metabolites in Amycolatopsis.</title>
        <authorList>
            <person name="Adamek M."/>
            <person name="Alanjary M."/>
            <person name="Sales-Ortells H."/>
            <person name="Goodfellow M."/>
            <person name="Bull A.T."/>
            <person name="Kalinowski J."/>
            <person name="Ziemert N."/>
        </authorList>
    </citation>
    <scope>NUCLEOTIDE SEQUENCE [LARGE SCALE GENOMIC DNA]</scope>
    <source>
        <strain evidence="12">H5</strain>
    </source>
</reference>
<dbReference type="InterPro" id="IPR017972">
    <property type="entry name" value="Cyt_P450_CS"/>
</dbReference>
<evidence type="ECO:0000256" key="6">
    <source>
        <dbReference type="ARBA" id="ARBA00023004"/>
    </source>
</evidence>
<protein>
    <submittedName>
        <fullName evidence="11">Cytochrome P450</fullName>
    </submittedName>
</protein>
<dbReference type="PANTHER" id="PTHR46696:SF6">
    <property type="entry name" value="P450, PUTATIVE (EUROFUNG)-RELATED"/>
    <property type="match status" value="1"/>
</dbReference>
<dbReference type="PRINTS" id="PR00359">
    <property type="entry name" value="BP450"/>
</dbReference>
<keyword evidence="4 9" id="KW-0479">Metal-binding</keyword>
<dbReference type="InterPro" id="IPR002397">
    <property type="entry name" value="Cyt_P450_B"/>
</dbReference>
<feature type="region of interest" description="Disordered" evidence="10">
    <location>
        <begin position="1"/>
        <end position="22"/>
    </location>
</feature>
<name>A0A229T0A9_9PSEU</name>
<evidence type="ECO:0000256" key="9">
    <source>
        <dbReference type="RuleBase" id="RU000461"/>
    </source>
</evidence>
<dbReference type="SUPFAM" id="SSF48264">
    <property type="entry name" value="Cytochrome P450"/>
    <property type="match status" value="1"/>
</dbReference>
<evidence type="ECO:0000256" key="7">
    <source>
        <dbReference type="ARBA" id="ARBA00023033"/>
    </source>
</evidence>
<dbReference type="RefSeq" id="WP_093950221.1">
    <property type="nucleotide sequence ID" value="NZ_NMUL01000027.1"/>
</dbReference>
<dbReference type="Gene3D" id="1.10.630.10">
    <property type="entry name" value="Cytochrome P450"/>
    <property type="match status" value="1"/>
</dbReference>
<organism evidence="11 12">
    <name type="scientific">Amycolatopsis vastitatis</name>
    <dbReference type="NCBI Taxonomy" id="1905142"/>
    <lineage>
        <taxon>Bacteria</taxon>
        <taxon>Bacillati</taxon>
        <taxon>Actinomycetota</taxon>
        <taxon>Actinomycetes</taxon>
        <taxon>Pseudonocardiales</taxon>
        <taxon>Pseudonocardiaceae</taxon>
        <taxon>Amycolatopsis</taxon>
    </lineage>
</organism>
<evidence type="ECO:0000313" key="12">
    <source>
        <dbReference type="Proteomes" id="UP000215199"/>
    </source>
</evidence>